<dbReference type="EMBL" id="LAZR01000113">
    <property type="protein sequence ID" value="KKN90109.1"/>
    <property type="molecule type" value="Genomic_DNA"/>
</dbReference>
<proteinExistence type="predicted"/>
<name>A0A0F9UEL0_9ZZZZ</name>
<evidence type="ECO:0000313" key="1">
    <source>
        <dbReference type="EMBL" id="KKN90109.1"/>
    </source>
</evidence>
<sequence length="81" mass="9054">MAKQTKICGEMHLHEVDPRLVMAEFAKAVAMGSPELVRFVMRNGDVYAFKIDCISTHVVAEPQTATLSFEAIVKDIIVQEF</sequence>
<organism evidence="1">
    <name type="scientific">marine sediment metagenome</name>
    <dbReference type="NCBI Taxonomy" id="412755"/>
    <lineage>
        <taxon>unclassified sequences</taxon>
        <taxon>metagenomes</taxon>
        <taxon>ecological metagenomes</taxon>
    </lineage>
</organism>
<gene>
    <name evidence="1" type="ORF">LCGC14_0232220</name>
</gene>
<protein>
    <submittedName>
        <fullName evidence="1">Uncharacterized protein</fullName>
    </submittedName>
</protein>
<comment type="caution">
    <text evidence="1">The sequence shown here is derived from an EMBL/GenBank/DDBJ whole genome shotgun (WGS) entry which is preliminary data.</text>
</comment>
<reference evidence="1" key="1">
    <citation type="journal article" date="2015" name="Nature">
        <title>Complex archaea that bridge the gap between prokaryotes and eukaryotes.</title>
        <authorList>
            <person name="Spang A."/>
            <person name="Saw J.H."/>
            <person name="Jorgensen S.L."/>
            <person name="Zaremba-Niedzwiedzka K."/>
            <person name="Martijn J."/>
            <person name="Lind A.E."/>
            <person name="van Eijk R."/>
            <person name="Schleper C."/>
            <person name="Guy L."/>
            <person name="Ettema T.J."/>
        </authorList>
    </citation>
    <scope>NUCLEOTIDE SEQUENCE</scope>
</reference>
<dbReference type="AlphaFoldDB" id="A0A0F9UEL0"/>
<accession>A0A0F9UEL0</accession>